<feature type="active site" description="Proton acceptor" evidence="10 12">
    <location>
        <position position="324"/>
    </location>
</feature>
<comment type="caution">
    <text evidence="17">The sequence shown here is derived from an EMBL/GenBank/DDBJ whole genome shotgun (WGS) entry which is preliminary data.</text>
</comment>
<name>A0A1F2UPW3_9ACTN</name>
<evidence type="ECO:0000256" key="16">
    <source>
        <dbReference type="RuleBase" id="RU004175"/>
    </source>
</evidence>
<dbReference type="AlphaFoldDB" id="A0A1F2UPW3"/>
<dbReference type="HAMAP" id="MF_01024">
    <property type="entry name" value="HisD"/>
    <property type="match status" value="1"/>
</dbReference>
<feature type="binding site" evidence="10 14">
    <location>
        <position position="357"/>
    </location>
    <ligand>
        <name>substrate</name>
    </ligand>
</feature>
<dbReference type="GO" id="GO:0000105">
    <property type="term" value="P:L-histidine biosynthetic process"/>
    <property type="evidence" value="ECO:0007669"/>
    <property type="project" value="UniProtKB-UniRule"/>
</dbReference>
<keyword evidence="8 10" id="KW-0560">Oxidoreductase</keyword>
<evidence type="ECO:0000256" key="5">
    <source>
        <dbReference type="ARBA" id="ARBA00016531"/>
    </source>
</evidence>
<dbReference type="PANTHER" id="PTHR21256:SF2">
    <property type="entry name" value="HISTIDINE BIOSYNTHESIS TRIFUNCTIONAL PROTEIN"/>
    <property type="match status" value="1"/>
</dbReference>
<feature type="binding site" evidence="10 15">
    <location>
        <position position="357"/>
    </location>
    <ligand>
        <name>Zn(2+)</name>
        <dbReference type="ChEBI" id="CHEBI:29105"/>
    </ligand>
</feature>
<keyword evidence="10 13" id="KW-0520">NAD</keyword>
<evidence type="ECO:0000256" key="9">
    <source>
        <dbReference type="ARBA" id="ARBA00049489"/>
    </source>
</evidence>
<feature type="binding site" evidence="10 13">
    <location>
        <position position="210"/>
    </location>
    <ligand>
        <name>NAD(+)</name>
        <dbReference type="ChEBI" id="CHEBI:57540"/>
    </ligand>
</feature>
<evidence type="ECO:0000256" key="13">
    <source>
        <dbReference type="PIRSR" id="PIRSR000099-2"/>
    </source>
</evidence>
<feature type="binding site" evidence="10 15">
    <location>
        <position position="255"/>
    </location>
    <ligand>
        <name>Zn(2+)</name>
        <dbReference type="ChEBI" id="CHEBI:29105"/>
    </ligand>
</feature>
<dbReference type="PANTHER" id="PTHR21256">
    <property type="entry name" value="HISTIDINOL DEHYDROGENASE HDH"/>
    <property type="match status" value="1"/>
</dbReference>
<evidence type="ECO:0000256" key="6">
    <source>
        <dbReference type="ARBA" id="ARBA00022723"/>
    </source>
</evidence>
<keyword evidence="10" id="KW-0368">Histidine biosynthesis</keyword>
<dbReference type="Gene3D" id="1.20.5.1300">
    <property type="match status" value="1"/>
</dbReference>
<dbReference type="Proteomes" id="UP000178086">
    <property type="component" value="Unassembled WGS sequence"/>
</dbReference>
<comment type="similarity">
    <text evidence="3 10 11 16">Belongs to the histidinol dehydrogenase family.</text>
</comment>
<feature type="binding site" evidence="10 13">
    <location>
        <position position="129"/>
    </location>
    <ligand>
        <name>NAD(+)</name>
        <dbReference type="ChEBI" id="CHEBI:57540"/>
    </ligand>
</feature>
<feature type="binding site" evidence="10 14">
    <location>
        <position position="324"/>
    </location>
    <ligand>
        <name>substrate</name>
    </ligand>
</feature>
<dbReference type="InterPro" id="IPR022695">
    <property type="entry name" value="Histidinol_DH_monofunct"/>
</dbReference>
<dbReference type="EC" id="1.1.1.23" evidence="4 10"/>
<evidence type="ECO:0000256" key="3">
    <source>
        <dbReference type="ARBA" id="ARBA00010178"/>
    </source>
</evidence>
<dbReference type="InterPro" id="IPR012131">
    <property type="entry name" value="Hstdl_DH"/>
</dbReference>
<dbReference type="InterPro" id="IPR001692">
    <property type="entry name" value="Histidinol_DH_CS"/>
</dbReference>
<dbReference type="FunFam" id="3.40.50.1980:FF:000001">
    <property type="entry name" value="Histidinol dehydrogenase"/>
    <property type="match status" value="1"/>
</dbReference>
<feature type="binding site" evidence="10 15">
    <location>
        <position position="258"/>
    </location>
    <ligand>
        <name>Zn(2+)</name>
        <dbReference type="ChEBI" id="CHEBI:29105"/>
    </ligand>
</feature>
<evidence type="ECO:0000256" key="7">
    <source>
        <dbReference type="ARBA" id="ARBA00022833"/>
    </source>
</evidence>
<evidence type="ECO:0000256" key="12">
    <source>
        <dbReference type="PIRSR" id="PIRSR000099-1"/>
    </source>
</evidence>
<dbReference type="PROSITE" id="PS00611">
    <property type="entry name" value="HISOL_DEHYDROGENASE"/>
    <property type="match status" value="1"/>
</dbReference>
<evidence type="ECO:0000256" key="2">
    <source>
        <dbReference type="ARBA" id="ARBA00004940"/>
    </source>
</evidence>
<evidence type="ECO:0000256" key="14">
    <source>
        <dbReference type="PIRSR" id="PIRSR000099-3"/>
    </source>
</evidence>
<comment type="catalytic activity">
    <reaction evidence="9 10">
        <text>L-histidinol + 2 NAD(+) + H2O = L-histidine + 2 NADH + 3 H(+)</text>
        <dbReference type="Rhea" id="RHEA:20641"/>
        <dbReference type="ChEBI" id="CHEBI:15377"/>
        <dbReference type="ChEBI" id="CHEBI:15378"/>
        <dbReference type="ChEBI" id="CHEBI:57540"/>
        <dbReference type="ChEBI" id="CHEBI:57595"/>
        <dbReference type="ChEBI" id="CHEBI:57699"/>
        <dbReference type="ChEBI" id="CHEBI:57945"/>
        <dbReference type="EC" id="1.1.1.23"/>
    </reaction>
</comment>
<evidence type="ECO:0000256" key="11">
    <source>
        <dbReference type="PIRNR" id="PIRNR000099"/>
    </source>
</evidence>
<evidence type="ECO:0000256" key="8">
    <source>
        <dbReference type="ARBA" id="ARBA00023002"/>
    </source>
</evidence>
<sequence length="426" mass="45698">MMKQIELKMGFDQFDARKLLAKPLFERPDVEATVRDIIETVTRDGDKALFAYTEKFDKISLTPETVRVSAEEFDAAYSLVESEFLGAIKEAKERITAFHKRQKQNSWFTVENGVFLGQLVRPVERAGIYVPGGRAAYPSSVLMNAIPAKVAGVDEIAMVVPGAIRAEVLVAAAEVGVDEVYKVGGAQAIAALAFGTESVKKVDVIAGPGNIYVTLAKKMVVGSVNIDMLAGPSEVVVVADANAKPAYIAADLLAQAEHDPDASSILITDSQTLAQKVVEALEIQLARLERKDIATKSLTENGRIFLVASREEAIRLSNIIAPEHLELMIDNPLEALGMVRNAGAIFLGAYTPEAVGDYVAGPNHVLPTGGTARFYSPLSVDTFIKKSSVLSFSKQSLGMVADAAVTIATGEGLGAHAKSIEYRMEE</sequence>
<dbReference type="PRINTS" id="PR00083">
    <property type="entry name" value="HOLDHDRGNASE"/>
</dbReference>
<proteinExistence type="inferred from homology"/>
<organism evidence="17 18">
    <name type="scientific">Candidatus Aquicultor primus</name>
    <dbReference type="NCBI Taxonomy" id="1797195"/>
    <lineage>
        <taxon>Bacteria</taxon>
        <taxon>Bacillati</taxon>
        <taxon>Actinomycetota</taxon>
        <taxon>Candidatus Aquicultoria</taxon>
        <taxon>Candidatus Aquicultorales</taxon>
        <taxon>Candidatus Aquicultoraceae</taxon>
        <taxon>Candidatus Aquicultor</taxon>
    </lineage>
</organism>
<dbReference type="UniPathway" id="UPA00031">
    <property type="reaction ID" value="UER00014"/>
</dbReference>
<dbReference type="FunFam" id="3.40.50.1980:FF:000026">
    <property type="entry name" value="Histidinol dehydrogenase"/>
    <property type="match status" value="1"/>
</dbReference>
<dbReference type="SUPFAM" id="SSF53720">
    <property type="entry name" value="ALDH-like"/>
    <property type="match status" value="1"/>
</dbReference>
<evidence type="ECO:0000256" key="15">
    <source>
        <dbReference type="PIRSR" id="PIRSR000099-4"/>
    </source>
</evidence>
<feature type="binding site" evidence="10 13">
    <location>
        <position position="187"/>
    </location>
    <ligand>
        <name>NAD(+)</name>
        <dbReference type="ChEBI" id="CHEBI:57540"/>
    </ligand>
</feature>
<feature type="binding site" evidence="10 14">
    <location>
        <position position="258"/>
    </location>
    <ligand>
        <name>substrate</name>
    </ligand>
</feature>
<keyword evidence="6 10" id="KW-0479">Metal-binding</keyword>
<protein>
    <recommendedName>
        <fullName evidence="5 10">Histidinol dehydrogenase</fullName>
        <shortName evidence="10">HDH</shortName>
        <ecNumber evidence="4 10">1.1.1.23</ecNumber>
    </recommendedName>
</protein>
<keyword evidence="7 10" id="KW-0862">Zinc</keyword>
<dbReference type="GO" id="GO:0008270">
    <property type="term" value="F:zinc ion binding"/>
    <property type="evidence" value="ECO:0007669"/>
    <property type="project" value="UniProtKB-UniRule"/>
</dbReference>
<feature type="binding site" evidence="10 14">
    <location>
        <position position="255"/>
    </location>
    <ligand>
        <name>substrate</name>
    </ligand>
</feature>
<feature type="active site" description="Proton acceptor" evidence="10 12">
    <location>
        <position position="323"/>
    </location>
</feature>
<comment type="cofactor">
    <cofactor evidence="10 15">
        <name>Zn(2+)</name>
        <dbReference type="ChEBI" id="CHEBI:29105"/>
    </cofactor>
    <text evidence="10 15">Binds 1 zinc ion per subunit.</text>
</comment>
<feature type="binding site" evidence="10 15">
    <location>
        <position position="416"/>
    </location>
    <ligand>
        <name>Zn(2+)</name>
        <dbReference type="ChEBI" id="CHEBI:29105"/>
    </ligand>
</feature>
<evidence type="ECO:0000256" key="4">
    <source>
        <dbReference type="ARBA" id="ARBA00012965"/>
    </source>
</evidence>
<comment type="pathway">
    <text evidence="2 10">Amino-acid biosynthesis; L-histidine biosynthesis; L-histidine from 5-phospho-alpha-D-ribose 1-diphosphate: step 9/9.</text>
</comment>
<evidence type="ECO:0000256" key="1">
    <source>
        <dbReference type="ARBA" id="ARBA00003850"/>
    </source>
</evidence>
<dbReference type="InterPro" id="IPR016161">
    <property type="entry name" value="Ald_DH/histidinol_DH"/>
</dbReference>
<dbReference type="PIRSF" id="PIRSF000099">
    <property type="entry name" value="Histidinol_dh"/>
    <property type="match status" value="1"/>
</dbReference>
<evidence type="ECO:0000313" key="17">
    <source>
        <dbReference type="EMBL" id="OFW33126.1"/>
    </source>
</evidence>
<dbReference type="CDD" id="cd06572">
    <property type="entry name" value="Histidinol_dh"/>
    <property type="match status" value="1"/>
</dbReference>
<dbReference type="Pfam" id="PF00815">
    <property type="entry name" value="Histidinol_dh"/>
    <property type="match status" value="1"/>
</dbReference>
<dbReference type="EMBL" id="MELI01000075">
    <property type="protein sequence ID" value="OFW33126.1"/>
    <property type="molecule type" value="Genomic_DNA"/>
</dbReference>
<accession>A0A1F2UPW3</accession>
<feature type="binding site" evidence="10 14">
    <location>
        <position position="233"/>
    </location>
    <ligand>
        <name>substrate</name>
    </ligand>
</feature>
<dbReference type="Gene3D" id="3.40.50.1980">
    <property type="entry name" value="Nitrogenase molybdenum iron protein domain"/>
    <property type="match status" value="2"/>
</dbReference>
<evidence type="ECO:0000313" key="18">
    <source>
        <dbReference type="Proteomes" id="UP000178086"/>
    </source>
</evidence>
<comment type="function">
    <text evidence="1 10">Catalyzes the sequential NAD-dependent oxidations of L-histidinol to L-histidinaldehyde and then to L-histidine.</text>
</comment>
<evidence type="ECO:0000256" key="10">
    <source>
        <dbReference type="HAMAP-Rule" id="MF_01024"/>
    </source>
</evidence>
<dbReference type="GO" id="GO:0051287">
    <property type="term" value="F:NAD binding"/>
    <property type="evidence" value="ECO:0007669"/>
    <property type="project" value="InterPro"/>
</dbReference>
<feature type="binding site" evidence="10 14">
    <location>
        <position position="411"/>
    </location>
    <ligand>
        <name>substrate</name>
    </ligand>
</feature>
<dbReference type="GO" id="GO:0004399">
    <property type="term" value="F:histidinol dehydrogenase activity"/>
    <property type="evidence" value="ECO:0007669"/>
    <property type="project" value="UniProtKB-UniRule"/>
</dbReference>
<reference evidence="17 18" key="1">
    <citation type="journal article" date="2016" name="Nat. Commun.">
        <title>Thousands of microbial genomes shed light on interconnected biogeochemical processes in an aquifer system.</title>
        <authorList>
            <person name="Anantharaman K."/>
            <person name="Brown C.T."/>
            <person name="Hug L.A."/>
            <person name="Sharon I."/>
            <person name="Castelle C.J."/>
            <person name="Probst A.J."/>
            <person name="Thomas B.C."/>
            <person name="Singh A."/>
            <person name="Wilkins M.J."/>
            <person name="Karaoz U."/>
            <person name="Brodie E.L."/>
            <person name="Williams K.H."/>
            <person name="Hubbard S.S."/>
            <person name="Banfield J.F."/>
        </authorList>
    </citation>
    <scope>NUCLEOTIDE SEQUENCE [LARGE SCALE GENOMIC DNA]</scope>
</reference>
<gene>
    <name evidence="10" type="primary">hisD</name>
    <name evidence="17" type="ORF">A2074_00605</name>
</gene>
<keyword evidence="10" id="KW-0028">Amino-acid biosynthesis</keyword>
<dbReference type="GO" id="GO:0005829">
    <property type="term" value="C:cytosol"/>
    <property type="evidence" value="ECO:0007669"/>
    <property type="project" value="TreeGrafter"/>
</dbReference>
<dbReference type="NCBIfam" id="TIGR00069">
    <property type="entry name" value="hisD"/>
    <property type="match status" value="1"/>
</dbReference>
<feature type="binding site" evidence="10 14">
    <location>
        <position position="416"/>
    </location>
    <ligand>
        <name>substrate</name>
    </ligand>
</feature>